<evidence type="ECO:0000256" key="2">
    <source>
        <dbReference type="ARBA" id="ARBA00023239"/>
    </source>
</evidence>
<dbReference type="Proteomes" id="UP000623795">
    <property type="component" value="Unassembled WGS sequence"/>
</dbReference>
<dbReference type="RefSeq" id="WP_169254180.1">
    <property type="nucleotide sequence ID" value="NZ_WTVN01000001.1"/>
</dbReference>
<dbReference type="InterPro" id="IPR014748">
    <property type="entry name" value="Enoyl-CoA_hydra_C"/>
</dbReference>
<dbReference type="Gene3D" id="3.90.226.10">
    <property type="entry name" value="2-enoyl-CoA Hydratase, Chain A, domain 1"/>
    <property type="match status" value="1"/>
</dbReference>
<dbReference type="EMBL" id="WTVN01000001">
    <property type="protein sequence ID" value="NMG42265.1"/>
    <property type="molecule type" value="Genomic_DNA"/>
</dbReference>
<comment type="caution">
    <text evidence="3">The sequence shown here is derived from an EMBL/GenBank/DDBJ whole genome shotgun (WGS) entry which is preliminary data.</text>
</comment>
<dbReference type="PANTHER" id="PTHR11941">
    <property type="entry name" value="ENOYL-COA HYDRATASE-RELATED"/>
    <property type="match status" value="1"/>
</dbReference>
<name>A0ABX1PST2_9RHOO</name>
<sequence length="269" mass="28814">MLGQHVSPADADAVLYALDSHGVVTVSLNRPASRNAIDDELVDGLLAALARVENEPAARCVVLASTHDKVFSAGGNLKGFAAEESLLDKHARNGRFPGVIEAMMKLKVPILCALSGHALAGGLGLAMACDLVLAKEGIRVGTPEINVGVFPFMISTLMLRNIPRKRVSELVFLGDQLTAEEALELGIVNRVVAADRFAETVTDWSQRLAAKSPLMLKLGKRALFETQDLSLESALVLLQHYLTLAQGTDDVKEGVAAFMEKRPPVWRGA</sequence>
<evidence type="ECO:0000313" key="3">
    <source>
        <dbReference type="EMBL" id="NMG42265.1"/>
    </source>
</evidence>
<comment type="similarity">
    <text evidence="1">Belongs to the enoyl-CoA hydratase/isomerase family.</text>
</comment>
<reference evidence="3 4" key="1">
    <citation type="submission" date="2019-12" db="EMBL/GenBank/DDBJ databases">
        <title>Comparative genomics gives insights into the taxonomy of the Azoarcus-Aromatoleum group and reveals separate origins of nif in the plant-associated Azoarcus and non-plant-associated Aromatoleum sub-groups.</title>
        <authorList>
            <person name="Lafos M."/>
            <person name="Maluk M."/>
            <person name="Batista M."/>
            <person name="Junghare M."/>
            <person name="Carmona M."/>
            <person name="Faoro H."/>
            <person name="Cruz L.M."/>
            <person name="Battistoni F."/>
            <person name="De Souza E."/>
            <person name="Pedrosa F."/>
            <person name="Chen W.-M."/>
            <person name="Poole P.S."/>
            <person name="Dixon R.A."/>
            <person name="James E.K."/>
        </authorList>
    </citation>
    <scope>NUCLEOTIDE SEQUENCE [LARGE SCALE GENOMIC DNA]</scope>
    <source>
        <strain evidence="3 4">Td21</strain>
    </source>
</reference>
<protein>
    <submittedName>
        <fullName evidence="3">Enoyl-CoA hydratase/isomerase family protein</fullName>
    </submittedName>
</protein>
<gene>
    <name evidence="3" type="ORF">GPA22_00735</name>
</gene>
<evidence type="ECO:0000313" key="4">
    <source>
        <dbReference type="Proteomes" id="UP000623795"/>
    </source>
</evidence>
<dbReference type="SUPFAM" id="SSF52096">
    <property type="entry name" value="ClpP/crotonase"/>
    <property type="match status" value="1"/>
</dbReference>
<accession>A0ABX1PST2</accession>
<organism evidence="3 4">
    <name type="scientific">Aromatoleum toluvorans</name>
    <dbReference type="NCBI Taxonomy" id="92002"/>
    <lineage>
        <taxon>Bacteria</taxon>
        <taxon>Pseudomonadati</taxon>
        <taxon>Pseudomonadota</taxon>
        <taxon>Betaproteobacteria</taxon>
        <taxon>Rhodocyclales</taxon>
        <taxon>Rhodocyclaceae</taxon>
        <taxon>Aromatoleum</taxon>
    </lineage>
</organism>
<dbReference type="InterPro" id="IPR001753">
    <property type="entry name" value="Enoyl-CoA_hydra/iso"/>
</dbReference>
<proteinExistence type="inferred from homology"/>
<keyword evidence="4" id="KW-1185">Reference proteome</keyword>
<dbReference type="Pfam" id="PF00378">
    <property type="entry name" value="ECH_1"/>
    <property type="match status" value="1"/>
</dbReference>
<dbReference type="Gene3D" id="1.10.12.10">
    <property type="entry name" value="Lyase 2-enoyl-coa Hydratase, Chain A, domain 2"/>
    <property type="match status" value="1"/>
</dbReference>
<keyword evidence="2" id="KW-0456">Lyase</keyword>
<dbReference type="InterPro" id="IPR029045">
    <property type="entry name" value="ClpP/crotonase-like_dom_sf"/>
</dbReference>
<dbReference type="PANTHER" id="PTHR11941:SF54">
    <property type="entry name" value="ENOYL-COA HYDRATASE, MITOCHONDRIAL"/>
    <property type="match status" value="1"/>
</dbReference>
<dbReference type="CDD" id="cd06558">
    <property type="entry name" value="crotonase-like"/>
    <property type="match status" value="1"/>
</dbReference>
<evidence type="ECO:0000256" key="1">
    <source>
        <dbReference type="ARBA" id="ARBA00005254"/>
    </source>
</evidence>